<dbReference type="VEuPathDB" id="FungiDB:BO83DRAFT_210280"/>
<keyword evidence="1" id="KW-1133">Transmembrane helix</keyword>
<comment type="caution">
    <text evidence="2">The sequence shown here is derived from an EMBL/GenBank/DDBJ whole genome shotgun (WGS) entry which is preliminary data.</text>
</comment>
<evidence type="ECO:0000313" key="3">
    <source>
        <dbReference type="Proteomes" id="UP000246171"/>
    </source>
</evidence>
<keyword evidence="3" id="KW-1185">Reference proteome</keyword>
<dbReference type="RefSeq" id="XP_025381853.1">
    <property type="nucleotide sequence ID" value="XM_025526705.1"/>
</dbReference>
<name>A0A317UKD2_ASPEC</name>
<dbReference type="GeneID" id="37048667"/>
<dbReference type="EMBL" id="MSFU01000054">
    <property type="protein sequence ID" value="PWY61799.1"/>
    <property type="molecule type" value="Genomic_DNA"/>
</dbReference>
<evidence type="ECO:0000313" key="2">
    <source>
        <dbReference type="EMBL" id="PWY61799.1"/>
    </source>
</evidence>
<reference evidence="2" key="1">
    <citation type="submission" date="2016-12" db="EMBL/GenBank/DDBJ databases">
        <title>The genomes of Aspergillus section Nigri reveals drivers in fungal speciation.</title>
        <authorList>
            <consortium name="DOE Joint Genome Institute"/>
            <person name="Vesth T.C."/>
            <person name="Nybo J."/>
            <person name="Theobald S."/>
            <person name="Brandl J."/>
            <person name="Frisvad J.C."/>
            <person name="Nielsen K.F."/>
            <person name="Lyhne E.K."/>
            <person name="Kogle M.E."/>
            <person name="Kuo A."/>
            <person name="Riley R."/>
            <person name="Clum A."/>
            <person name="Nolan M."/>
            <person name="Lipzen A."/>
            <person name="Salamov A."/>
            <person name="Henrissat B."/>
            <person name="Wiebenga A."/>
            <person name="De vries R.P."/>
            <person name="Grigoriev I.V."/>
            <person name="Mortensen U.H."/>
            <person name="Andersen M.R."/>
            <person name="Baker S.E."/>
        </authorList>
    </citation>
    <scope>NUCLEOTIDE SEQUENCE</scope>
    <source>
        <strain evidence="2">CBS 122712</strain>
    </source>
</reference>
<protein>
    <submittedName>
        <fullName evidence="2">Uncharacterized protein</fullName>
    </submittedName>
</protein>
<feature type="transmembrane region" description="Helical" evidence="1">
    <location>
        <begin position="71"/>
        <end position="94"/>
    </location>
</feature>
<accession>A0A317UKD2</accession>
<evidence type="ECO:0000256" key="1">
    <source>
        <dbReference type="SAM" id="Phobius"/>
    </source>
</evidence>
<proteinExistence type="predicted"/>
<dbReference type="AlphaFoldDB" id="A0A317UKD2"/>
<sequence length="123" mass="13848">MPSLYSQYSRFPNSHPCLVERSTQRGCLHSGSLICGGELVLGKSPFISKNSQSQCYCAFILLKLLTPKKSLYHILILSFPPCSALTPGLFIHLLQHQADRRYDSHWTSVIDLLQCTDLQLVLL</sequence>
<organism evidence="2 3">
    <name type="scientific">Aspergillus eucalypticola (strain CBS 122712 / IBT 29274)</name>
    <dbReference type="NCBI Taxonomy" id="1448314"/>
    <lineage>
        <taxon>Eukaryota</taxon>
        <taxon>Fungi</taxon>
        <taxon>Dikarya</taxon>
        <taxon>Ascomycota</taxon>
        <taxon>Pezizomycotina</taxon>
        <taxon>Eurotiomycetes</taxon>
        <taxon>Eurotiomycetidae</taxon>
        <taxon>Eurotiales</taxon>
        <taxon>Aspergillaceae</taxon>
        <taxon>Aspergillus</taxon>
        <taxon>Aspergillus subgen. Circumdati</taxon>
    </lineage>
</organism>
<keyword evidence="1" id="KW-0812">Transmembrane</keyword>
<keyword evidence="1" id="KW-0472">Membrane</keyword>
<gene>
    <name evidence="2" type="ORF">BO83DRAFT_210280</name>
</gene>
<dbReference type="Proteomes" id="UP000246171">
    <property type="component" value="Unassembled WGS sequence"/>
</dbReference>